<evidence type="ECO:0000313" key="2">
    <source>
        <dbReference type="EMBL" id="GEC22775.1"/>
    </source>
</evidence>
<dbReference type="AlphaFoldDB" id="A0A4Y3WV66"/>
<evidence type="ECO:0000313" key="3">
    <source>
        <dbReference type="Proteomes" id="UP000320338"/>
    </source>
</evidence>
<dbReference type="Pfam" id="PF14042">
    <property type="entry name" value="DUF4247"/>
    <property type="match status" value="1"/>
</dbReference>
<dbReference type="RefSeq" id="WP_141282578.1">
    <property type="nucleotide sequence ID" value="NZ_BAAARZ010000073.1"/>
</dbReference>
<dbReference type="InterPro" id="IPR025341">
    <property type="entry name" value="DUF4247"/>
</dbReference>
<gene>
    <name evidence="2" type="ORF">PHY01_50580</name>
</gene>
<accession>A0A4Y3WV66</accession>
<sequence length="135" mass="13684">MNHHAARRHVAGAALALALLTGCGAGSDVRGFLEDTFDEQSESGDTSTYLAAAPVAAATSQIAGAVPPAAQASDAGSEYLRYDDDIVVVSPASGGSTVRVEDLDGAYRDGSYAYLGQGFTPGSPAATDDDDDDVK</sequence>
<feature type="region of interest" description="Disordered" evidence="1">
    <location>
        <begin position="116"/>
        <end position="135"/>
    </location>
</feature>
<keyword evidence="3" id="KW-1185">Reference proteome</keyword>
<name>A0A4Y3WV66_9PSEU</name>
<proteinExistence type="predicted"/>
<dbReference type="OrthoDB" id="3783200at2"/>
<dbReference type="Proteomes" id="UP000320338">
    <property type="component" value="Unassembled WGS sequence"/>
</dbReference>
<evidence type="ECO:0000256" key="1">
    <source>
        <dbReference type="SAM" id="MobiDB-lite"/>
    </source>
</evidence>
<organism evidence="2 3">
    <name type="scientific">Pseudonocardia hydrocarbonoxydans</name>
    <dbReference type="NCBI Taxonomy" id="76726"/>
    <lineage>
        <taxon>Bacteria</taxon>
        <taxon>Bacillati</taxon>
        <taxon>Actinomycetota</taxon>
        <taxon>Actinomycetes</taxon>
        <taxon>Pseudonocardiales</taxon>
        <taxon>Pseudonocardiaceae</taxon>
        <taxon>Pseudonocardia</taxon>
    </lineage>
</organism>
<evidence type="ECO:0008006" key="4">
    <source>
        <dbReference type="Google" id="ProtNLM"/>
    </source>
</evidence>
<dbReference type="PROSITE" id="PS51257">
    <property type="entry name" value="PROKAR_LIPOPROTEIN"/>
    <property type="match status" value="1"/>
</dbReference>
<reference evidence="2 3" key="1">
    <citation type="submission" date="2019-06" db="EMBL/GenBank/DDBJ databases">
        <title>Whole genome shotgun sequence of Pseudonocardia hydrocarbonoxydans NBRC 14498.</title>
        <authorList>
            <person name="Hosoyama A."/>
            <person name="Uohara A."/>
            <person name="Ohji S."/>
            <person name="Ichikawa N."/>
        </authorList>
    </citation>
    <scope>NUCLEOTIDE SEQUENCE [LARGE SCALE GENOMIC DNA]</scope>
    <source>
        <strain evidence="2 3">NBRC 14498</strain>
    </source>
</reference>
<comment type="caution">
    <text evidence="2">The sequence shown here is derived from an EMBL/GenBank/DDBJ whole genome shotgun (WGS) entry which is preliminary data.</text>
</comment>
<dbReference type="EMBL" id="BJNG01000056">
    <property type="protein sequence ID" value="GEC22775.1"/>
    <property type="molecule type" value="Genomic_DNA"/>
</dbReference>
<protein>
    <recommendedName>
        <fullName evidence="4">DUF4247 domain-containing protein</fullName>
    </recommendedName>
</protein>